<accession>A0ACC3CX44</accession>
<sequence>MSGEIAAAQGTPTKAVETPAAKRAFGSPEFHFTFKREPSVELSEAAQKLMAEKREEAARIRAQMKEQMVEEEKTAAMFAERKIAKPKGRFSDAHKAMFDKMESLGNRPVKKTEAPTLKPATTSMAGLKRSPSKAELDMPDSRSQAKRLPMQKRTEDAEPASQAKRVKHQQTDDASTARPISRDSDSSDDLTTPPKRTSTTLMRSQSVKNIKTGIPKLASVTTPTKSSLARSQSVKSLKVPNIPSLARSPSVQTLNRSPSHRQLGPASNLQQALHVHQPQEGQTERVQQPLSRLPSLKSLNGGVRGILRTPQRLYSNDPNKVAAGTHLATPPGKRASMLNLNKDVPAAPATAPVRKHVDFSHSTKEREVSKSSTPPRDPADIAMEDDTESLASPTPRHSAIQPELKPTEAIAYPSLAPSSPLARPIIQPRSISKSTRRQTLGPMTTASVPGSFPADFTFRAGSEVPVSFASPSPVRGRTIRAVRNSDGPSLIASVTNSPSKRKFEGLGNFAEENEVETDAEAAASDKENFA</sequence>
<evidence type="ECO:0000313" key="2">
    <source>
        <dbReference type="Proteomes" id="UP001186974"/>
    </source>
</evidence>
<proteinExistence type="predicted"/>
<evidence type="ECO:0000313" key="1">
    <source>
        <dbReference type="EMBL" id="KAK3050124.1"/>
    </source>
</evidence>
<protein>
    <submittedName>
        <fullName evidence="1">Uncharacterized protein</fullName>
    </submittedName>
</protein>
<name>A0ACC3CX44_9PEZI</name>
<reference evidence="1" key="1">
    <citation type="submission" date="2024-09" db="EMBL/GenBank/DDBJ databases">
        <title>Black Yeasts Isolated from many extreme environments.</title>
        <authorList>
            <person name="Coleine C."/>
            <person name="Stajich J.E."/>
            <person name="Selbmann L."/>
        </authorList>
    </citation>
    <scope>NUCLEOTIDE SEQUENCE</scope>
    <source>
        <strain evidence="1">CCFEE 5737</strain>
    </source>
</reference>
<keyword evidence="2" id="KW-1185">Reference proteome</keyword>
<comment type="caution">
    <text evidence="1">The sequence shown here is derived from an EMBL/GenBank/DDBJ whole genome shotgun (WGS) entry which is preliminary data.</text>
</comment>
<gene>
    <name evidence="1" type="ORF">LTS18_012622</name>
</gene>
<organism evidence="1 2">
    <name type="scientific">Coniosporium uncinatum</name>
    <dbReference type="NCBI Taxonomy" id="93489"/>
    <lineage>
        <taxon>Eukaryota</taxon>
        <taxon>Fungi</taxon>
        <taxon>Dikarya</taxon>
        <taxon>Ascomycota</taxon>
        <taxon>Pezizomycotina</taxon>
        <taxon>Dothideomycetes</taxon>
        <taxon>Dothideomycetes incertae sedis</taxon>
        <taxon>Coniosporium</taxon>
    </lineage>
</organism>
<feature type="non-terminal residue" evidence="1">
    <location>
        <position position="530"/>
    </location>
</feature>
<dbReference type="EMBL" id="JAWDJW010010141">
    <property type="protein sequence ID" value="KAK3050124.1"/>
    <property type="molecule type" value="Genomic_DNA"/>
</dbReference>
<dbReference type="Proteomes" id="UP001186974">
    <property type="component" value="Unassembled WGS sequence"/>
</dbReference>